<dbReference type="InterPro" id="IPR040919">
    <property type="entry name" value="Asparaginase_C"/>
</dbReference>
<feature type="non-terminal residue" evidence="2">
    <location>
        <position position="1"/>
    </location>
</feature>
<dbReference type="PROSITE" id="PS51732">
    <property type="entry name" value="ASN_GLN_ASE_3"/>
    <property type="match status" value="1"/>
</dbReference>
<dbReference type="InterPro" id="IPR006034">
    <property type="entry name" value="Asparaginase/glutaminase-like"/>
</dbReference>
<dbReference type="Gene3D" id="3.40.50.40">
    <property type="match status" value="1"/>
</dbReference>
<sequence length="86" mass="9201">LGMVVEGKSYWFRAPVKRHTVNSEFDIKQISALAPVEIAYSYGNVSDTAYKALAQAGAKAIIHAGTGNGSVPARVVPTLQELRKQG</sequence>
<dbReference type="GO" id="GO:0004067">
    <property type="term" value="F:asparaginase activity"/>
    <property type="evidence" value="ECO:0007669"/>
    <property type="project" value="UniProtKB-UniRule"/>
</dbReference>
<dbReference type="PIRSF" id="PIRSF001220">
    <property type="entry name" value="L-ASNase_gatD"/>
    <property type="match status" value="1"/>
</dbReference>
<dbReference type="Proteomes" id="UP000253594">
    <property type="component" value="Unassembled WGS sequence"/>
</dbReference>
<evidence type="ECO:0000259" key="1">
    <source>
        <dbReference type="Pfam" id="PF17763"/>
    </source>
</evidence>
<name>A0A367LTX8_PSEAI</name>
<dbReference type="InterPro" id="IPR036152">
    <property type="entry name" value="Asp/glu_Ase-like_sf"/>
</dbReference>
<gene>
    <name evidence="2" type="ORF">DT376_44475</name>
</gene>
<dbReference type="SUPFAM" id="SSF53774">
    <property type="entry name" value="Glutaminase/Asparaginase"/>
    <property type="match status" value="1"/>
</dbReference>
<dbReference type="PIRSF" id="PIRSF500176">
    <property type="entry name" value="L_ASNase"/>
    <property type="match status" value="1"/>
</dbReference>
<comment type="caution">
    <text evidence="2">The sequence shown here is derived from an EMBL/GenBank/DDBJ whole genome shotgun (WGS) entry which is preliminary data.</text>
</comment>
<protein>
    <submittedName>
        <fullName evidence="2">L-asparaginase</fullName>
    </submittedName>
</protein>
<evidence type="ECO:0000313" key="2">
    <source>
        <dbReference type="EMBL" id="RCI64867.1"/>
    </source>
</evidence>
<organism evidence="2 3">
    <name type="scientific">Pseudomonas aeruginosa</name>
    <dbReference type="NCBI Taxonomy" id="287"/>
    <lineage>
        <taxon>Bacteria</taxon>
        <taxon>Pseudomonadati</taxon>
        <taxon>Pseudomonadota</taxon>
        <taxon>Gammaproteobacteria</taxon>
        <taxon>Pseudomonadales</taxon>
        <taxon>Pseudomonadaceae</taxon>
        <taxon>Pseudomonas</taxon>
    </lineage>
</organism>
<dbReference type="InterPro" id="IPR027473">
    <property type="entry name" value="L-asparaginase_C"/>
</dbReference>
<feature type="domain" description="Asparaginase/glutaminase C-terminal" evidence="1">
    <location>
        <begin position="36"/>
        <end position="86"/>
    </location>
</feature>
<accession>A0A367LTX8</accession>
<dbReference type="AlphaFoldDB" id="A0A367LTX8"/>
<feature type="non-terminal residue" evidence="2">
    <location>
        <position position="86"/>
    </location>
</feature>
<reference evidence="2 3" key="1">
    <citation type="submission" date="2018-07" db="EMBL/GenBank/DDBJ databases">
        <title>Mechanisms of high-level aminoglycoside resistance among Gram-negative pathogens in Brazil.</title>
        <authorList>
            <person name="Ballaben A.S."/>
            <person name="Darini A.L.C."/>
            <person name="Doi Y."/>
        </authorList>
    </citation>
    <scope>NUCLEOTIDE SEQUENCE [LARGE SCALE GENOMIC DNA]</scope>
    <source>
        <strain evidence="2 3">B2-305</strain>
    </source>
</reference>
<evidence type="ECO:0000313" key="3">
    <source>
        <dbReference type="Proteomes" id="UP000253594"/>
    </source>
</evidence>
<proteinExistence type="predicted"/>
<dbReference type="Pfam" id="PF17763">
    <property type="entry name" value="Asparaginase_C"/>
    <property type="match status" value="1"/>
</dbReference>
<dbReference type="EMBL" id="QORE01003990">
    <property type="protein sequence ID" value="RCI64867.1"/>
    <property type="molecule type" value="Genomic_DNA"/>
</dbReference>